<evidence type="ECO:0000313" key="1">
    <source>
        <dbReference type="EMBL" id="OUM87621.1"/>
    </source>
</evidence>
<comment type="caution">
    <text evidence="1">The sequence shown here is derived from an EMBL/GenBank/DDBJ whole genome shotgun (WGS) entry which is preliminary data.</text>
</comment>
<sequence>MKRLCIVPCGSKKVWDKAPSIGATEARHAYIGTFHKACQQYALQFFSDWVILSAKYVFDNSKLAYPLSDCKGIGFMVQKLQRAVQEKKEILFTPSSKRQSFIEVGKSDEAQRRISLQER</sequence>
<dbReference type="Proteomes" id="UP000196475">
    <property type="component" value="Unassembled WGS sequence"/>
</dbReference>
<reference evidence="2" key="1">
    <citation type="submission" date="2016-06" db="EMBL/GenBank/DDBJ databases">
        <authorList>
            <person name="Nascimento L."/>
            <person name="Pereira R.V."/>
            <person name="Martins L.F."/>
            <person name="Quaggio R.B."/>
            <person name="Silva A.M."/>
            <person name="Setubal J.C."/>
        </authorList>
    </citation>
    <scope>NUCLEOTIDE SEQUENCE [LARGE SCALE GENOMIC DNA]</scope>
</reference>
<proteinExistence type="predicted"/>
<gene>
    <name evidence="1" type="ORF">BAA01_04950</name>
</gene>
<evidence type="ECO:0000313" key="2">
    <source>
        <dbReference type="Proteomes" id="UP000196475"/>
    </source>
</evidence>
<dbReference type="EMBL" id="LZRT01000072">
    <property type="protein sequence ID" value="OUM87621.1"/>
    <property type="molecule type" value="Genomic_DNA"/>
</dbReference>
<dbReference type="AlphaFoldDB" id="A0A1Y3PJS3"/>
<organism evidence="1 2">
    <name type="scientific">Bacillus thermozeamaize</name>
    <dbReference type="NCBI Taxonomy" id="230954"/>
    <lineage>
        <taxon>Bacteria</taxon>
        <taxon>Bacillati</taxon>
        <taxon>Bacillota</taxon>
        <taxon>Bacilli</taxon>
        <taxon>Bacillales</taxon>
        <taxon>Bacillaceae</taxon>
        <taxon>Bacillus</taxon>
    </lineage>
</organism>
<accession>A0A1Y3PJS3</accession>
<name>A0A1Y3PJS3_9BACI</name>
<protein>
    <submittedName>
        <fullName evidence="1">Uncharacterized protein</fullName>
    </submittedName>
</protein>